<name>A0ABS4H919_9BACI</name>
<evidence type="ECO:0000313" key="1">
    <source>
        <dbReference type="EMBL" id="MBP1947405.1"/>
    </source>
</evidence>
<accession>A0ABS4H919</accession>
<protein>
    <submittedName>
        <fullName evidence="1">Uncharacterized protein</fullName>
    </submittedName>
</protein>
<organism evidence="1 2">
    <name type="scientific">Virgibacillus litoralis</name>
    <dbReference type="NCBI Taxonomy" id="578221"/>
    <lineage>
        <taxon>Bacteria</taxon>
        <taxon>Bacillati</taxon>
        <taxon>Bacillota</taxon>
        <taxon>Bacilli</taxon>
        <taxon>Bacillales</taxon>
        <taxon>Bacillaceae</taxon>
        <taxon>Virgibacillus</taxon>
    </lineage>
</organism>
<evidence type="ECO:0000313" key="2">
    <source>
        <dbReference type="Proteomes" id="UP001519328"/>
    </source>
</evidence>
<sequence>MEHQQKKRNIDRRGWNIDRRYYKSDSGHPPFIIIRDLRQYAMVTRHYTII</sequence>
<gene>
    <name evidence="1" type="ORF">J2Z82_000328</name>
</gene>
<comment type="caution">
    <text evidence="1">The sequence shown here is derived from an EMBL/GenBank/DDBJ whole genome shotgun (WGS) entry which is preliminary data.</text>
</comment>
<keyword evidence="2" id="KW-1185">Reference proteome</keyword>
<reference evidence="1 2" key="1">
    <citation type="submission" date="2021-03" db="EMBL/GenBank/DDBJ databases">
        <title>Genomic Encyclopedia of Type Strains, Phase IV (KMG-IV): sequencing the most valuable type-strain genomes for metagenomic binning, comparative biology and taxonomic classification.</title>
        <authorList>
            <person name="Goeker M."/>
        </authorList>
    </citation>
    <scope>NUCLEOTIDE SEQUENCE [LARGE SCALE GENOMIC DNA]</scope>
    <source>
        <strain evidence="1 2">DSM 21085</strain>
    </source>
</reference>
<dbReference type="Proteomes" id="UP001519328">
    <property type="component" value="Unassembled WGS sequence"/>
</dbReference>
<proteinExistence type="predicted"/>
<dbReference type="EMBL" id="JAGGKK010000001">
    <property type="protein sequence ID" value="MBP1947405.1"/>
    <property type="molecule type" value="Genomic_DNA"/>
</dbReference>